<dbReference type="AlphaFoldDB" id="A0AAV1F7L7"/>
<protein>
    <submittedName>
        <fullName evidence="2">Uncharacterized protein</fullName>
    </submittedName>
</protein>
<keyword evidence="1" id="KW-0175">Coiled coil</keyword>
<organism evidence="2 3">
    <name type="scientific">Xyrichtys novacula</name>
    <name type="common">Pearly razorfish</name>
    <name type="synonym">Hemipteronotus novacula</name>
    <dbReference type="NCBI Taxonomy" id="13765"/>
    <lineage>
        <taxon>Eukaryota</taxon>
        <taxon>Metazoa</taxon>
        <taxon>Chordata</taxon>
        <taxon>Craniata</taxon>
        <taxon>Vertebrata</taxon>
        <taxon>Euteleostomi</taxon>
        <taxon>Actinopterygii</taxon>
        <taxon>Neopterygii</taxon>
        <taxon>Teleostei</taxon>
        <taxon>Neoteleostei</taxon>
        <taxon>Acanthomorphata</taxon>
        <taxon>Eupercaria</taxon>
        <taxon>Labriformes</taxon>
        <taxon>Labridae</taxon>
        <taxon>Xyrichtys</taxon>
    </lineage>
</organism>
<accession>A0AAV1F7L7</accession>
<feature type="coiled-coil region" evidence="1">
    <location>
        <begin position="14"/>
        <end position="55"/>
    </location>
</feature>
<feature type="coiled-coil region" evidence="1">
    <location>
        <begin position="81"/>
        <end position="168"/>
    </location>
</feature>
<evidence type="ECO:0000313" key="2">
    <source>
        <dbReference type="EMBL" id="CAJ1057306.1"/>
    </source>
</evidence>
<reference evidence="2" key="1">
    <citation type="submission" date="2023-08" db="EMBL/GenBank/DDBJ databases">
        <authorList>
            <person name="Alioto T."/>
            <person name="Alioto T."/>
            <person name="Gomez Garrido J."/>
        </authorList>
    </citation>
    <scope>NUCLEOTIDE SEQUENCE</scope>
</reference>
<evidence type="ECO:0000313" key="3">
    <source>
        <dbReference type="Proteomes" id="UP001178508"/>
    </source>
</evidence>
<sequence length="178" mass="21237">MESTASKSWYDIVVEEEENKVQELMDVISALNQKLEKATGDLKTVTEEKKALARQLQSRWKMHQDNEWKWSRKLMALDKQLKQSQKINQELSSSLKRQEEDNQRLQVEILELQEEKDQQILKADNLQKQLEEVRQTYLEASNMEQILKETLSEKDSLLRERKIQLEQERLQLPARKRS</sequence>
<dbReference type="EMBL" id="OY660868">
    <property type="protein sequence ID" value="CAJ1057306.1"/>
    <property type="molecule type" value="Genomic_DNA"/>
</dbReference>
<dbReference type="Proteomes" id="UP001178508">
    <property type="component" value="Chromosome 5"/>
</dbReference>
<name>A0AAV1F7L7_XYRNO</name>
<proteinExistence type="predicted"/>
<keyword evidence="3" id="KW-1185">Reference proteome</keyword>
<evidence type="ECO:0000256" key="1">
    <source>
        <dbReference type="SAM" id="Coils"/>
    </source>
</evidence>
<gene>
    <name evidence="2" type="ORF">XNOV1_A018701</name>
</gene>